<feature type="transmembrane region" description="Helical" evidence="1">
    <location>
        <begin position="83"/>
        <end position="103"/>
    </location>
</feature>
<comment type="caution">
    <text evidence="2">The sequence shown here is derived from an EMBL/GenBank/DDBJ whole genome shotgun (WGS) entry which is preliminary data.</text>
</comment>
<keyword evidence="1" id="KW-0812">Transmembrane</keyword>
<dbReference type="EMBL" id="BPLR01002560">
    <property type="protein sequence ID" value="GIX75109.1"/>
    <property type="molecule type" value="Genomic_DNA"/>
</dbReference>
<dbReference type="AlphaFoldDB" id="A0AAV4MTC7"/>
<sequence length="106" mass="12083">MPSPISTHEKNPGKQMSICAENDAAKFPSDFRDHLVENVAIIKQITSARLSKMRLATFKAASHWWRHPAVVLTSCDVRVESRIAVFIMLTLYLYFSFAIRTFLALK</sequence>
<keyword evidence="1" id="KW-0472">Membrane</keyword>
<keyword evidence="3" id="KW-1185">Reference proteome</keyword>
<gene>
    <name evidence="2" type="ORF">CEXT_25101</name>
</gene>
<organism evidence="2 3">
    <name type="scientific">Caerostris extrusa</name>
    <name type="common">Bark spider</name>
    <name type="synonym">Caerostris bankana</name>
    <dbReference type="NCBI Taxonomy" id="172846"/>
    <lineage>
        <taxon>Eukaryota</taxon>
        <taxon>Metazoa</taxon>
        <taxon>Ecdysozoa</taxon>
        <taxon>Arthropoda</taxon>
        <taxon>Chelicerata</taxon>
        <taxon>Arachnida</taxon>
        <taxon>Araneae</taxon>
        <taxon>Araneomorphae</taxon>
        <taxon>Entelegynae</taxon>
        <taxon>Araneoidea</taxon>
        <taxon>Araneidae</taxon>
        <taxon>Caerostris</taxon>
    </lineage>
</organism>
<evidence type="ECO:0000313" key="3">
    <source>
        <dbReference type="Proteomes" id="UP001054945"/>
    </source>
</evidence>
<dbReference type="Proteomes" id="UP001054945">
    <property type="component" value="Unassembled WGS sequence"/>
</dbReference>
<name>A0AAV4MTC7_CAEEX</name>
<proteinExistence type="predicted"/>
<accession>A0AAV4MTC7</accession>
<keyword evidence="1" id="KW-1133">Transmembrane helix</keyword>
<reference evidence="2 3" key="1">
    <citation type="submission" date="2021-06" db="EMBL/GenBank/DDBJ databases">
        <title>Caerostris extrusa draft genome.</title>
        <authorList>
            <person name="Kono N."/>
            <person name="Arakawa K."/>
        </authorList>
    </citation>
    <scope>NUCLEOTIDE SEQUENCE [LARGE SCALE GENOMIC DNA]</scope>
</reference>
<evidence type="ECO:0000256" key="1">
    <source>
        <dbReference type="SAM" id="Phobius"/>
    </source>
</evidence>
<protein>
    <submittedName>
        <fullName evidence="2">Uncharacterized protein</fullName>
    </submittedName>
</protein>
<evidence type="ECO:0000313" key="2">
    <source>
        <dbReference type="EMBL" id="GIX75109.1"/>
    </source>
</evidence>